<evidence type="ECO:0000313" key="3">
    <source>
        <dbReference type="EMBL" id="CAB4918186.1"/>
    </source>
</evidence>
<dbReference type="AlphaFoldDB" id="A0A6J7HHS2"/>
<dbReference type="InterPro" id="IPR050879">
    <property type="entry name" value="Acyltransferase_3"/>
</dbReference>
<feature type="transmembrane region" description="Helical" evidence="1">
    <location>
        <begin position="55"/>
        <end position="73"/>
    </location>
</feature>
<evidence type="ECO:0000259" key="2">
    <source>
        <dbReference type="Pfam" id="PF01757"/>
    </source>
</evidence>
<protein>
    <submittedName>
        <fullName evidence="3">Unannotated protein</fullName>
    </submittedName>
</protein>
<feature type="transmembrane region" description="Helical" evidence="1">
    <location>
        <begin position="93"/>
        <end position="112"/>
    </location>
</feature>
<dbReference type="GO" id="GO:0000271">
    <property type="term" value="P:polysaccharide biosynthetic process"/>
    <property type="evidence" value="ECO:0007669"/>
    <property type="project" value="TreeGrafter"/>
</dbReference>
<proteinExistence type="predicted"/>
<dbReference type="Pfam" id="PF01757">
    <property type="entry name" value="Acyl_transf_3"/>
    <property type="match status" value="1"/>
</dbReference>
<dbReference type="GO" id="GO:0016020">
    <property type="term" value="C:membrane"/>
    <property type="evidence" value="ECO:0007669"/>
    <property type="project" value="TreeGrafter"/>
</dbReference>
<sequence>MTSEFEKGWQFGLVGGAKAWIPYWNIDTFFTQFLLGSLVALFLADRKSRLASSSIKFDIGALISLTAAIVLVLTRVTPGAPDSFTNQPYAAPWFSMLIAIFLGCSASSMYVWRFLDNRFAVFLATISFGVYLWHYFVISIFANSYFKDFQYFGVGSILRWAFISSLVITIAISIATLSWYFFEKPIIKQVKLIRNKQKAAND</sequence>
<reference evidence="3" key="1">
    <citation type="submission" date="2020-05" db="EMBL/GenBank/DDBJ databases">
        <authorList>
            <person name="Chiriac C."/>
            <person name="Salcher M."/>
            <person name="Ghai R."/>
            <person name="Kavagutti S V."/>
        </authorList>
    </citation>
    <scope>NUCLEOTIDE SEQUENCE</scope>
</reference>
<keyword evidence="1" id="KW-1133">Transmembrane helix</keyword>
<dbReference type="InterPro" id="IPR002656">
    <property type="entry name" value="Acyl_transf_3_dom"/>
</dbReference>
<feature type="transmembrane region" description="Helical" evidence="1">
    <location>
        <begin position="20"/>
        <end position="43"/>
    </location>
</feature>
<dbReference type="GO" id="GO:0016747">
    <property type="term" value="F:acyltransferase activity, transferring groups other than amino-acyl groups"/>
    <property type="evidence" value="ECO:0007669"/>
    <property type="project" value="InterPro"/>
</dbReference>
<dbReference type="PANTHER" id="PTHR23028">
    <property type="entry name" value="ACETYLTRANSFERASE"/>
    <property type="match status" value="1"/>
</dbReference>
<feature type="transmembrane region" description="Helical" evidence="1">
    <location>
        <begin position="162"/>
        <end position="182"/>
    </location>
</feature>
<keyword evidence="1" id="KW-0812">Transmembrane</keyword>
<organism evidence="3">
    <name type="scientific">freshwater metagenome</name>
    <dbReference type="NCBI Taxonomy" id="449393"/>
    <lineage>
        <taxon>unclassified sequences</taxon>
        <taxon>metagenomes</taxon>
        <taxon>ecological metagenomes</taxon>
    </lineage>
</organism>
<feature type="domain" description="Acyltransferase 3" evidence="2">
    <location>
        <begin position="23"/>
        <end position="175"/>
    </location>
</feature>
<dbReference type="PANTHER" id="PTHR23028:SF53">
    <property type="entry name" value="ACYL_TRANSF_3 DOMAIN-CONTAINING PROTEIN"/>
    <property type="match status" value="1"/>
</dbReference>
<gene>
    <name evidence="3" type="ORF">UFOPK3684_00231</name>
</gene>
<evidence type="ECO:0000256" key="1">
    <source>
        <dbReference type="SAM" id="Phobius"/>
    </source>
</evidence>
<name>A0A6J7HHS2_9ZZZZ</name>
<dbReference type="EMBL" id="CAFBMZ010000010">
    <property type="protein sequence ID" value="CAB4918186.1"/>
    <property type="molecule type" value="Genomic_DNA"/>
</dbReference>
<accession>A0A6J7HHS2</accession>
<keyword evidence="1" id="KW-0472">Membrane</keyword>
<feature type="transmembrane region" description="Helical" evidence="1">
    <location>
        <begin position="119"/>
        <end position="142"/>
    </location>
</feature>